<evidence type="ECO:0000313" key="3">
    <source>
        <dbReference type="Proteomes" id="UP000275078"/>
    </source>
</evidence>
<feature type="compositionally biased region" description="Basic and acidic residues" evidence="1">
    <location>
        <begin position="96"/>
        <end position="108"/>
    </location>
</feature>
<feature type="compositionally biased region" description="Polar residues" evidence="1">
    <location>
        <begin position="179"/>
        <end position="196"/>
    </location>
</feature>
<dbReference type="AlphaFoldDB" id="A0A3N4H7N8"/>
<feature type="compositionally biased region" description="Basic and acidic residues" evidence="1">
    <location>
        <begin position="142"/>
        <end position="168"/>
    </location>
</feature>
<keyword evidence="3" id="KW-1185">Reference proteome</keyword>
<gene>
    <name evidence="2" type="ORF">BJ508DRAFT_316140</name>
</gene>
<evidence type="ECO:0000313" key="2">
    <source>
        <dbReference type="EMBL" id="RPA70872.1"/>
    </source>
</evidence>
<protein>
    <submittedName>
        <fullName evidence="2">Uncharacterized protein</fullName>
    </submittedName>
</protein>
<reference evidence="2 3" key="1">
    <citation type="journal article" date="2018" name="Nat. Ecol. Evol.">
        <title>Pezizomycetes genomes reveal the molecular basis of ectomycorrhizal truffle lifestyle.</title>
        <authorList>
            <person name="Murat C."/>
            <person name="Payen T."/>
            <person name="Noel B."/>
            <person name="Kuo A."/>
            <person name="Morin E."/>
            <person name="Chen J."/>
            <person name="Kohler A."/>
            <person name="Krizsan K."/>
            <person name="Balestrini R."/>
            <person name="Da Silva C."/>
            <person name="Montanini B."/>
            <person name="Hainaut M."/>
            <person name="Levati E."/>
            <person name="Barry K.W."/>
            <person name="Belfiori B."/>
            <person name="Cichocki N."/>
            <person name="Clum A."/>
            <person name="Dockter R.B."/>
            <person name="Fauchery L."/>
            <person name="Guy J."/>
            <person name="Iotti M."/>
            <person name="Le Tacon F."/>
            <person name="Lindquist E.A."/>
            <person name="Lipzen A."/>
            <person name="Malagnac F."/>
            <person name="Mello A."/>
            <person name="Molinier V."/>
            <person name="Miyauchi S."/>
            <person name="Poulain J."/>
            <person name="Riccioni C."/>
            <person name="Rubini A."/>
            <person name="Sitrit Y."/>
            <person name="Splivallo R."/>
            <person name="Traeger S."/>
            <person name="Wang M."/>
            <person name="Zifcakova L."/>
            <person name="Wipf D."/>
            <person name="Zambonelli A."/>
            <person name="Paolocci F."/>
            <person name="Nowrousian M."/>
            <person name="Ottonello S."/>
            <person name="Baldrian P."/>
            <person name="Spatafora J.W."/>
            <person name="Henrissat B."/>
            <person name="Nagy L.G."/>
            <person name="Aury J.M."/>
            <person name="Wincker P."/>
            <person name="Grigoriev I.V."/>
            <person name="Bonfante P."/>
            <person name="Martin F.M."/>
        </authorList>
    </citation>
    <scope>NUCLEOTIDE SEQUENCE [LARGE SCALE GENOMIC DNA]</scope>
    <source>
        <strain evidence="2 3">RN42</strain>
    </source>
</reference>
<organism evidence="2 3">
    <name type="scientific">Ascobolus immersus RN42</name>
    <dbReference type="NCBI Taxonomy" id="1160509"/>
    <lineage>
        <taxon>Eukaryota</taxon>
        <taxon>Fungi</taxon>
        <taxon>Dikarya</taxon>
        <taxon>Ascomycota</taxon>
        <taxon>Pezizomycotina</taxon>
        <taxon>Pezizomycetes</taxon>
        <taxon>Pezizales</taxon>
        <taxon>Ascobolaceae</taxon>
        <taxon>Ascobolus</taxon>
    </lineage>
</organism>
<feature type="non-terminal residue" evidence="2">
    <location>
        <position position="204"/>
    </location>
</feature>
<feature type="region of interest" description="Disordered" evidence="1">
    <location>
        <begin position="1"/>
        <end position="204"/>
    </location>
</feature>
<feature type="compositionally biased region" description="Polar residues" evidence="1">
    <location>
        <begin position="23"/>
        <end position="37"/>
    </location>
</feature>
<feature type="compositionally biased region" description="Gly residues" evidence="1">
    <location>
        <begin position="1"/>
        <end position="10"/>
    </location>
</feature>
<feature type="compositionally biased region" description="Basic and acidic residues" evidence="1">
    <location>
        <begin position="60"/>
        <end position="69"/>
    </location>
</feature>
<sequence>MPASIGGKGGGSHRVRLGKGQPTARSSQWARNSNQGRQGHDTRHRYGQSTSNSRPGPVQDKTRGYDAHRQVHHSQPGIGGSGSLESSSRHQRPAQGHREGHTNDRGHGSEATGPRGANTTGMNQREYGRHRGSNPHDAGQPEYRRNFETDHVARATANDGRKYPETRSRNQNPPPARQPKSSRVQPHDQSSASQPAVYSYAHDR</sequence>
<proteinExistence type="predicted"/>
<evidence type="ECO:0000256" key="1">
    <source>
        <dbReference type="SAM" id="MobiDB-lite"/>
    </source>
</evidence>
<dbReference type="Proteomes" id="UP000275078">
    <property type="component" value="Unassembled WGS sequence"/>
</dbReference>
<accession>A0A3N4H7N8</accession>
<name>A0A3N4H7N8_ASCIM</name>
<dbReference type="EMBL" id="ML120030">
    <property type="protein sequence ID" value="RPA70872.1"/>
    <property type="molecule type" value="Genomic_DNA"/>
</dbReference>